<evidence type="ECO:0000256" key="1">
    <source>
        <dbReference type="SAM" id="MobiDB-lite"/>
    </source>
</evidence>
<dbReference type="SUPFAM" id="SSF46689">
    <property type="entry name" value="Homeodomain-like"/>
    <property type="match status" value="1"/>
</dbReference>
<dbReference type="Proteomes" id="UP001371456">
    <property type="component" value="Unassembled WGS sequence"/>
</dbReference>
<dbReference type="Pfam" id="PF12579">
    <property type="entry name" value="DUF3755"/>
    <property type="match status" value="1"/>
</dbReference>
<evidence type="ECO:0000313" key="3">
    <source>
        <dbReference type="Proteomes" id="UP001371456"/>
    </source>
</evidence>
<evidence type="ECO:0000313" key="2">
    <source>
        <dbReference type="EMBL" id="KAK6781822.1"/>
    </source>
</evidence>
<comment type="caution">
    <text evidence="2">The sequence shown here is derived from an EMBL/GenBank/DDBJ whole genome shotgun (WGS) entry which is preliminary data.</text>
</comment>
<dbReference type="GO" id="GO:0000976">
    <property type="term" value="F:transcription cis-regulatory region binding"/>
    <property type="evidence" value="ECO:0007669"/>
    <property type="project" value="UniProtKB-ARBA"/>
</dbReference>
<dbReference type="PANTHER" id="PTHR14000:SF45">
    <property type="entry name" value="FINGER CCCH DOMAIN PROTEIN, PUTATIVE (DUF3755)-RELATED"/>
    <property type="match status" value="1"/>
</dbReference>
<dbReference type="EMBL" id="JBANQN010000008">
    <property type="protein sequence ID" value="KAK6781822.1"/>
    <property type="molecule type" value="Genomic_DNA"/>
</dbReference>
<name>A0AAN8TB85_SOLBU</name>
<protein>
    <recommendedName>
        <fullName evidence="4">Myb-like domain-containing protein</fullName>
    </recommendedName>
</protein>
<accession>A0AAN8TB85</accession>
<feature type="compositionally biased region" description="Basic and acidic residues" evidence="1">
    <location>
        <begin position="99"/>
        <end position="112"/>
    </location>
</feature>
<dbReference type="AlphaFoldDB" id="A0AAN8TB85"/>
<evidence type="ECO:0008006" key="4">
    <source>
        <dbReference type="Google" id="ProtNLM"/>
    </source>
</evidence>
<keyword evidence="3" id="KW-1185">Reference proteome</keyword>
<dbReference type="InterPro" id="IPR009057">
    <property type="entry name" value="Homeodomain-like_sf"/>
</dbReference>
<proteinExistence type="predicted"/>
<dbReference type="InterPro" id="IPR022228">
    <property type="entry name" value="DUF3755"/>
</dbReference>
<feature type="region of interest" description="Disordered" evidence="1">
    <location>
        <begin position="99"/>
        <end position="121"/>
    </location>
</feature>
<dbReference type="PANTHER" id="PTHR14000">
    <property type="entry name" value="FINGER CCCH DOMAIN PROTEIN, PUTATIVE (DUF3755)-RELATED"/>
    <property type="match status" value="1"/>
</dbReference>
<reference evidence="2 3" key="1">
    <citation type="submission" date="2024-02" db="EMBL/GenBank/DDBJ databases">
        <title>de novo genome assembly of Solanum bulbocastanum strain 11H21.</title>
        <authorList>
            <person name="Hosaka A.J."/>
        </authorList>
    </citation>
    <scope>NUCLEOTIDE SEQUENCE [LARGE SCALE GENOMIC DNA]</scope>
    <source>
        <tissue evidence="2">Young leaves</tissue>
    </source>
</reference>
<dbReference type="CDD" id="cd00167">
    <property type="entry name" value="SANT"/>
    <property type="match status" value="1"/>
</dbReference>
<sequence length="332" mass="37413">MENMNIKEGNNQHMNVTNSCSGNNNNNNSIGGRDSSSSPTNFQQNQVSMDWTPEEQATLEEGLVKYASETSISRYAKIAIALKNKTVRDVALRCKWTTKKENSRRRKDDANLLKKNKDRKHDPTEKPIFLWYFPYSSVREVSLDAYLRSIVYPSASDSSFMTGSTAEKLIDPTAVSPPVVMQQPSYAPYTQGVVSNKSEGFASYHATVSMTTQLIHQNARIFEQISANLVTHQVSFQFLASNCQIITKQSANYLLLSGRLIIFHCEILISRPSFLQIYENTRLLCQARDNIFKILHKLNESSCTLKQMPPLPVKLNEELANSILPPSTHALV</sequence>
<dbReference type="Gene3D" id="1.10.10.60">
    <property type="entry name" value="Homeodomain-like"/>
    <property type="match status" value="1"/>
</dbReference>
<feature type="compositionally biased region" description="Polar residues" evidence="1">
    <location>
        <begin position="8"/>
        <end position="17"/>
    </location>
</feature>
<feature type="compositionally biased region" description="Low complexity" evidence="1">
    <location>
        <begin position="18"/>
        <end position="38"/>
    </location>
</feature>
<gene>
    <name evidence="2" type="ORF">RDI58_019618</name>
</gene>
<organism evidence="2 3">
    <name type="scientific">Solanum bulbocastanum</name>
    <name type="common">Wild potato</name>
    <dbReference type="NCBI Taxonomy" id="147425"/>
    <lineage>
        <taxon>Eukaryota</taxon>
        <taxon>Viridiplantae</taxon>
        <taxon>Streptophyta</taxon>
        <taxon>Embryophyta</taxon>
        <taxon>Tracheophyta</taxon>
        <taxon>Spermatophyta</taxon>
        <taxon>Magnoliopsida</taxon>
        <taxon>eudicotyledons</taxon>
        <taxon>Gunneridae</taxon>
        <taxon>Pentapetalae</taxon>
        <taxon>asterids</taxon>
        <taxon>lamiids</taxon>
        <taxon>Solanales</taxon>
        <taxon>Solanaceae</taxon>
        <taxon>Solanoideae</taxon>
        <taxon>Solaneae</taxon>
        <taxon>Solanum</taxon>
    </lineage>
</organism>
<dbReference type="GO" id="GO:0010597">
    <property type="term" value="P:green leaf volatile biosynthetic process"/>
    <property type="evidence" value="ECO:0007669"/>
    <property type="project" value="UniProtKB-ARBA"/>
</dbReference>
<feature type="region of interest" description="Disordered" evidence="1">
    <location>
        <begin position="1"/>
        <end position="47"/>
    </location>
</feature>
<dbReference type="InterPro" id="IPR001005">
    <property type="entry name" value="SANT/Myb"/>
</dbReference>